<dbReference type="EMBL" id="CAJNNW010000759">
    <property type="protein sequence ID" value="CAE8630551.1"/>
    <property type="molecule type" value="Genomic_DNA"/>
</dbReference>
<gene>
    <name evidence="1" type="ORF">PGLA2088_LOCUS1020</name>
</gene>
<evidence type="ECO:0000313" key="1">
    <source>
        <dbReference type="EMBL" id="CAE8630551.1"/>
    </source>
</evidence>
<dbReference type="AlphaFoldDB" id="A0A813GZ42"/>
<organism evidence="1 2">
    <name type="scientific">Polarella glacialis</name>
    <name type="common">Dinoflagellate</name>
    <dbReference type="NCBI Taxonomy" id="89957"/>
    <lineage>
        <taxon>Eukaryota</taxon>
        <taxon>Sar</taxon>
        <taxon>Alveolata</taxon>
        <taxon>Dinophyceae</taxon>
        <taxon>Suessiales</taxon>
        <taxon>Suessiaceae</taxon>
        <taxon>Polarella</taxon>
    </lineage>
</organism>
<reference evidence="1" key="1">
    <citation type="submission" date="2021-02" db="EMBL/GenBank/DDBJ databases">
        <authorList>
            <person name="Dougan E. K."/>
            <person name="Rhodes N."/>
            <person name="Thang M."/>
            <person name="Chan C."/>
        </authorList>
    </citation>
    <scope>NUCLEOTIDE SEQUENCE</scope>
</reference>
<evidence type="ECO:0000313" key="2">
    <source>
        <dbReference type="Proteomes" id="UP000626109"/>
    </source>
</evidence>
<name>A0A813GZ42_POLGL</name>
<accession>A0A813GZ42</accession>
<dbReference type="Proteomes" id="UP000626109">
    <property type="component" value="Unassembled WGS sequence"/>
</dbReference>
<protein>
    <submittedName>
        <fullName evidence="1">Uncharacterized protein</fullName>
    </submittedName>
</protein>
<comment type="caution">
    <text evidence="1">The sequence shown here is derived from an EMBL/GenBank/DDBJ whole genome shotgun (WGS) entry which is preliminary data.</text>
</comment>
<sequence>MTSRRSSRLAVSSASGLTSRCSIWSPAGSSTRSFFVVSQNTMYELPEAGGEPTQVYSAPGLDLEGVAFDPAVPDRIIVAHEKSPSGLYSFNLTTSDLERYMDFDRVPGIEKLKPEALSFCPEAVCGTGLHFVVAGAGAKVYVIRAEPDADHNQLYQGTLVQKFDTTDVLCSLAGRCDHDVKITKLSGLSVAGDAINVINDDDTRELWVFKVSATSGKKVLTSAEIYPLPNVPGWEGISVREAPDGSVSVVLASDDMGFVSEFKLTSQGLTSRCSPLMR</sequence>
<proteinExistence type="predicted"/>
<dbReference type="SUPFAM" id="SSF82171">
    <property type="entry name" value="DPP6 N-terminal domain-like"/>
    <property type="match status" value="1"/>
</dbReference>